<organism evidence="3 4">
    <name type="scientific">Halolactibacillus miurensis</name>
    <dbReference type="NCBI Taxonomy" id="306541"/>
    <lineage>
        <taxon>Bacteria</taxon>
        <taxon>Bacillati</taxon>
        <taxon>Bacillota</taxon>
        <taxon>Bacilli</taxon>
        <taxon>Bacillales</taxon>
        <taxon>Bacillaceae</taxon>
        <taxon>Halolactibacillus</taxon>
    </lineage>
</organism>
<evidence type="ECO:0000313" key="3">
    <source>
        <dbReference type="EMBL" id="SFS33628.1"/>
    </source>
</evidence>
<evidence type="ECO:0000313" key="4">
    <source>
        <dbReference type="Proteomes" id="UP000199139"/>
    </source>
</evidence>
<gene>
    <name evidence="2" type="ORF">HMI01_01960</name>
    <name evidence="3" type="ORF">SAMN05421668_101112</name>
</gene>
<proteinExistence type="predicted"/>
<reference evidence="3 4" key="1">
    <citation type="submission" date="2016-10" db="EMBL/GenBank/DDBJ databases">
        <authorList>
            <person name="de Groot N.N."/>
        </authorList>
    </citation>
    <scope>NUCLEOTIDE SEQUENCE [LARGE SCALE GENOMIC DNA]</scope>
    <source>
        <strain evidence="3 4">DSM 17074</strain>
    </source>
</reference>
<accession>A0A1I6P0L5</accession>
<feature type="transmembrane region" description="Helical" evidence="1">
    <location>
        <begin position="7"/>
        <end position="35"/>
    </location>
</feature>
<sequence>MRSIMLIIFTFITGIIILATLGPLIGFALTLAILYYGIRGFFLADTALERIGFGIVALIGLSLSLSNSPAIIGLGAVILLYYTMKAWKKPKVEADPYDWQM</sequence>
<dbReference type="EMBL" id="BJWJ01000001">
    <property type="protein sequence ID" value="GEM03208.1"/>
    <property type="molecule type" value="Genomic_DNA"/>
</dbReference>
<name>A0A1I6P0L5_9BACI</name>
<keyword evidence="1" id="KW-0472">Membrane</keyword>
<dbReference type="RefSeq" id="WP_089852698.1">
    <property type="nucleotide sequence ID" value="NZ_BJWJ01000001.1"/>
</dbReference>
<dbReference type="STRING" id="306541.SAMN05421668_101112"/>
<keyword evidence="5" id="KW-1185">Reference proteome</keyword>
<evidence type="ECO:0000313" key="5">
    <source>
        <dbReference type="Proteomes" id="UP000321773"/>
    </source>
</evidence>
<dbReference type="Proteomes" id="UP000199139">
    <property type="component" value="Unassembled WGS sequence"/>
</dbReference>
<dbReference type="EMBL" id="FPAI01000001">
    <property type="protein sequence ID" value="SFS33628.1"/>
    <property type="molecule type" value="Genomic_DNA"/>
</dbReference>
<feature type="transmembrane region" description="Helical" evidence="1">
    <location>
        <begin position="55"/>
        <end position="82"/>
    </location>
</feature>
<dbReference type="AlphaFoldDB" id="A0A1I6P0L5"/>
<dbReference type="OrthoDB" id="2971941at2"/>
<evidence type="ECO:0000313" key="2">
    <source>
        <dbReference type="EMBL" id="GEM03208.1"/>
    </source>
</evidence>
<evidence type="ECO:0000256" key="1">
    <source>
        <dbReference type="SAM" id="Phobius"/>
    </source>
</evidence>
<reference evidence="2 5" key="2">
    <citation type="submission" date="2019-07" db="EMBL/GenBank/DDBJ databases">
        <title>Whole genome shotgun sequence of Halolactibacillus miurensis NBRC 100873.</title>
        <authorList>
            <person name="Hosoyama A."/>
            <person name="Uohara A."/>
            <person name="Ohji S."/>
            <person name="Ichikawa N."/>
        </authorList>
    </citation>
    <scope>NUCLEOTIDE SEQUENCE [LARGE SCALE GENOMIC DNA]</scope>
    <source>
        <strain evidence="2 5">NBRC 100873</strain>
    </source>
</reference>
<keyword evidence="1" id="KW-0812">Transmembrane</keyword>
<keyword evidence="1" id="KW-1133">Transmembrane helix</keyword>
<dbReference type="Proteomes" id="UP000321773">
    <property type="component" value="Unassembled WGS sequence"/>
</dbReference>
<protein>
    <submittedName>
        <fullName evidence="3">Lia operon protein LiaI</fullName>
    </submittedName>
</protein>